<sequence length="55" mass="6341">METPQFSSTTKENRPTKTKKQSFPSMNIGTPKIPFRKCKKTAQQHELLSDWEDAS</sequence>
<dbReference type="KEGG" id="ned:HUN01_12240"/>
<protein>
    <submittedName>
        <fullName evidence="2">Uncharacterized protein</fullName>
    </submittedName>
</protein>
<evidence type="ECO:0000256" key="1">
    <source>
        <dbReference type="SAM" id="MobiDB-lite"/>
    </source>
</evidence>
<name>A0A7D7R2R0_9NOSO</name>
<dbReference type="RefSeq" id="WP_181931501.1">
    <property type="nucleotide sequence ID" value="NZ_CP054698.1"/>
</dbReference>
<keyword evidence="3" id="KW-1185">Reference proteome</keyword>
<accession>A0A7D7R2R0</accession>
<proteinExistence type="predicted"/>
<organism evidence="2 3">
    <name type="scientific">Nostoc edaphicum CCNP1411</name>
    <dbReference type="NCBI Taxonomy" id="1472755"/>
    <lineage>
        <taxon>Bacteria</taxon>
        <taxon>Bacillati</taxon>
        <taxon>Cyanobacteriota</taxon>
        <taxon>Cyanophyceae</taxon>
        <taxon>Nostocales</taxon>
        <taxon>Nostocaceae</taxon>
        <taxon>Nostoc</taxon>
    </lineage>
</organism>
<dbReference type="Proteomes" id="UP000514713">
    <property type="component" value="Chromosome"/>
</dbReference>
<evidence type="ECO:0000313" key="2">
    <source>
        <dbReference type="EMBL" id="QMS88326.1"/>
    </source>
</evidence>
<dbReference type="AlphaFoldDB" id="A0A7D7R2R0"/>
<evidence type="ECO:0000313" key="3">
    <source>
        <dbReference type="Proteomes" id="UP000514713"/>
    </source>
</evidence>
<dbReference type="EMBL" id="CP054698">
    <property type="protein sequence ID" value="QMS88326.1"/>
    <property type="molecule type" value="Genomic_DNA"/>
</dbReference>
<reference evidence="3" key="1">
    <citation type="submission" date="2020-06" db="EMBL/GenBank/DDBJ databases">
        <title>Nostoc edaphicum CCNP1411 genome.</title>
        <authorList>
            <person name="Fidor A."/>
            <person name="Grabski M."/>
            <person name="Gawor J."/>
            <person name="Gromadka R."/>
            <person name="Wegrzyn G."/>
            <person name="Mazur-Marzec H."/>
        </authorList>
    </citation>
    <scope>NUCLEOTIDE SEQUENCE [LARGE SCALE GENOMIC DNA]</scope>
    <source>
        <strain evidence="3">CCNP1411</strain>
    </source>
</reference>
<feature type="region of interest" description="Disordered" evidence="1">
    <location>
        <begin position="1"/>
        <end position="33"/>
    </location>
</feature>
<gene>
    <name evidence="2" type="ORF">HUN01_12240</name>
</gene>
<feature type="compositionally biased region" description="Polar residues" evidence="1">
    <location>
        <begin position="1"/>
        <end position="10"/>
    </location>
</feature>